<evidence type="ECO:0000256" key="1">
    <source>
        <dbReference type="ARBA" id="ARBA00001974"/>
    </source>
</evidence>
<evidence type="ECO:0000259" key="6">
    <source>
        <dbReference type="Pfam" id="PF01494"/>
    </source>
</evidence>
<keyword evidence="5" id="KW-0503">Monooxygenase</keyword>
<dbReference type="InterPro" id="IPR002938">
    <property type="entry name" value="FAD-bd"/>
</dbReference>
<evidence type="ECO:0000256" key="2">
    <source>
        <dbReference type="ARBA" id="ARBA00022630"/>
    </source>
</evidence>
<dbReference type="Proteomes" id="UP001175261">
    <property type="component" value="Unassembled WGS sequence"/>
</dbReference>
<dbReference type="AlphaFoldDB" id="A0AA39L3K1"/>
<keyword evidence="2" id="KW-0285">Flavoprotein</keyword>
<keyword evidence="4" id="KW-0560">Oxidoreductase</keyword>
<dbReference type="GO" id="GO:0071949">
    <property type="term" value="F:FAD binding"/>
    <property type="evidence" value="ECO:0007669"/>
    <property type="project" value="InterPro"/>
</dbReference>
<keyword evidence="8" id="KW-1185">Reference proteome</keyword>
<organism evidence="7 8">
    <name type="scientific">Sarocladium strictum</name>
    <name type="common">Black bundle disease fungus</name>
    <name type="synonym">Acremonium strictum</name>
    <dbReference type="NCBI Taxonomy" id="5046"/>
    <lineage>
        <taxon>Eukaryota</taxon>
        <taxon>Fungi</taxon>
        <taxon>Dikarya</taxon>
        <taxon>Ascomycota</taxon>
        <taxon>Pezizomycotina</taxon>
        <taxon>Sordariomycetes</taxon>
        <taxon>Hypocreomycetidae</taxon>
        <taxon>Hypocreales</taxon>
        <taxon>Sarocladiaceae</taxon>
        <taxon>Sarocladium</taxon>
    </lineage>
</organism>
<dbReference type="GO" id="GO:0004497">
    <property type="term" value="F:monooxygenase activity"/>
    <property type="evidence" value="ECO:0007669"/>
    <property type="project" value="UniProtKB-KW"/>
</dbReference>
<comment type="caution">
    <text evidence="7">The sequence shown here is derived from an EMBL/GenBank/DDBJ whole genome shotgun (WGS) entry which is preliminary data.</text>
</comment>
<dbReference type="PANTHER" id="PTHR47178:SF3">
    <property type="entry name" value="FAD-BINDING DOMAIN-CONTAINING PROTEIN"/>
    <property type="match status" value="1"/>
</dbReference>
<protein>
    <recommendedName>
        <fullName evidence="6">FAD-binding domain-containing protein</fullName>
    </recommendedName>
</protein>
<dbReference type="EMBL" id="JAPDFR010000009">
    <property type="protein sequence ID" value="KAK0382863.1"/>
    <property type="molecule type" value="Genomic_DNA"/>
</dbReference>
<reference evidence="7" key="1">
    <citation type="submission" date="2022-10" db="EMBL/GenBank/DDBJ databases">
        <title>Determination and structural analysis of whole genome sequence of Sarocladium strictum F4-1.</title>
        <authorList>
            <person name="Hu L."/>
            <person name="Jiang Y."/>
        </authorList>
    </citation>
    <scope>NUCLEOTIDE SEQUENCE</scope>
    <source>
        <strain evidence="7">F4-1</strain>
    </source>
</reference>
<evidence type="ECO:0000313" key="8">
    <source>
        <dbReference type="Proteomes" id="UP001175261"/>
    </source>
</evidence>
<dbReference type="SUPFAM" id="SSF51905">
    <property type="entry name" value="FAD/NAD(P)-binding domain"/>
    <property type="match status" value="1"/>
</dbReference>
<accession>A0AA39L3K1</accession>
<gene>
    <name evidence="7" type="ORF">NLU13_8779</name>
</gene>
<proteinExistence type="predicted"/>
<name>A0AA39L3K1_SARSR</name>
<dbReference type="PRINTS" id="PR00420">
    <property type="entry name" value="RNGMNOXGNASE"/>
</dbReference>
<evidence type="ECO:0000256" key="5">
    <source>
        <dbReference type="ARBA" id="ARBA00023033"/>
    </source>
</evidence>
<dbReference type="Gene3D" id="3.50.50.60">
    <property type="entry name" value="FAD/NAD(P)-binding domain"/>
    <property type="match status" value="1"/>
</dbReference>
<evidence type="ECO:0000313" key="7">
    <source>
        <dbReference type="EMBL" id="KAK0382863.1"/>
    </source>
</evidence>
<comment type="cofactor">
    <cofactor evidence="1">
        <name>FAD</name>
        <dbReference type="ChEBI" id="CHEBI:57692"/>
    </cofactor>
</comment>
<evidence type="ECO:0000256" key="3">
    <source>
        <dbReference type="ARBA" id="ARBA00022827"/>
    </source>
</evidence>
<dbReference type="Pfam" id="PF13450">
    <property type="entry name" value="NAD_binding_8"/>
    <property type="match status" value="1"/>
</dbReference>
<feature type="domain" description="FAD-binding" evidence="6">
    <location>
        <begin position="119"/>
        <end position="363"/>
    </location>
</feature>
<keyword evidence="3" id="KW-0274">FAD</keyword>
<evidence type="ECO:0000256" key="4">
    <source>
        <dbReference type="ARBA" id="ARBA00023002"/>
    </source>
</evidence>
<dbReference type="Pfam" id="PF01494">
    <property type="entry name" value="FAD_binding_3"/>
    <property type="match status" value="1"/>
</dbReference>
<dbReference type="InterPro" id="IPR036188">
    <property type="entry name" value="FAD/NAD-bd_sf"/>
</dbReference>
<dbReference type="PANTHER" id="PTHR47178">
    <property type="entry name" value="MONOOXYGENASE, FAD-BINDING"/>
    <property type="match status" value="1"/>
</dbReference>
<sequence>MSSRPKRVAVVGAGVTGLLVAQGLMMNGFEVTVYEKQDSLDRLEPRPISFMVHWGFEIIKTLIPSELWAQIHTTFCNPNASTEAIEGITFFNGHNGEVLFRSPPGVINRLLRHKFRKLLSTGVHICWNQEVGSVKADDDGVIITFDNGSTTTADVVVGADGPRSRMREILLGEDKARCVQSDFVCGYTSTVLGREKAELALQAHPAWTMAYSEMGVCALGVDDAKDPDDTSTWTFNITRIWRGESPKIEGDEAVRIIKENTAAFCEPFKSAAEALSHGSSAFVRSLTYWRTIPWPNHGGRITLAGDAAHAMLPFRGQGVNHAIDDASKLVATLVKVSKGDEGLMPAMDAYGAEVVERCAEAVDTAINEGKLVQNMDKHMDMVVAKRGVSK</sequence>